<sequence>MTLGDGILESVADPSLTRADTAAFVGRYKEAKPSHPSWVLTAGSSAPHIASARWTPYQVTPLNIPAAVPPARFSCPGPNPVLLDCFSPALRLAARLPQPRASSAINSASRASPPSH</sequence>
<evidence type="ECO:0000313" key="2">
    <source>
        <dbReference type="Proteomes" id="UP001066276"/>
    </source>
</evidence>
<gene>
    <name evidence="1" type="ORF">NDU88_010288</name>
</gene>
<accession>A0AAV7QU28</accession>
<proteinExistence type="predicted"/>
<reference evidence="1" key="1">
    <citation type="journal article" date="2022" name="bioRxiv">
        <title>Sequencing and chromosome-scale assembly of the giantPleurodeles waltlgenome.</title>
        <authorList>
            <person name="Brown T."/>
            <person name="Elewa A."/>
            <person name="Iarovenko S."/>
            <person name="Subramanian E."/>
            <person name="Araus A.J."/>
            <person name="Petzold A."/>
            <person name="Susuki M."/>
            <person name="Suzuki K.-i.T."/>
            <person name="Hayashi T."/>
            <person name="Toyoda A."/>
            <person name="Oliveira C."/>
            <person name="Osipova E."/>
            <person name="Leigh N.D."/>
            <person name="Simon A."/>
            <person name="Yun M.H."/>
        </authorList>
    </citation>
    <scope>NUCLEOTIDE SEQUENCE</scope>
    <source>
        <strain evidence="1">20211129_DDA</strain>
        <tissue evidence="1">Liver</tissue>
    </source>
</reference>
<name>A0AAV7QU28_PLEWA</name>
<dbReference type="Proteomes" id="UP001066276">
    <property type="component" value="Chromosome 6"/>
</dbReference>
<organism evidence="1 2">
    <name type="scientific">Pleurodeles waltl</name>
    <name type="common">Iberian ribbed newt</name>
    <dbReference type="NCBI Taxonomy" id="8319"/>
    <lineage>
        <taxon>Eukaryota</taxon>
        <taxon>Metazoa</taxon>
        <taxon>Chordata</taxon>
        <taxon>Craniata</taxon>
        <taxon>Vertebrata</taxon>
        <taxon>Euteleostomi</taxon>
        <taxon>Amphibia</taxon>
        <taxon>Batrachia</taxon>
        <taxon>Caudata</taxon>
        <taxon>Salamandroidea</taxon>
        <taxon>Salamandridae</taxon>
        <taxon>Pleurodelinae</taxon>
        <taxon>Pleurodeles</taxon>
    </lineage>
</organism>
<evidence type="ECO:0000313" key="1">
    <source>
        <dbReference type="EMBL" id="KAJ1143986.1"/>
    </source>
</evidence>
<protein>
    <submittedName>
        <fullName evidence="1">Uncharacterized protein</fullName>
    </submittedName>
</protein>
<dbReference type="EMBL" id="JANPWB010000010">
    <property type="protein sequence ID" value="KAJ1143986.1"/>
    <property type="molecule type" value="Genomic_DNA"/>
</dbReference>
<keyword evidence="2" id="KW-1185">Reference proteome</keyword>
<comment type="caution">
    <text evidence="1">The sequence shown here is derived from an EMBL/GenBank/DDBJ whole genome shotgun (WGS) entry which is preliminary data.</text>
</comment>
<dbReference type="AlphaFoldDB" id="A0AAV7QU28"/>